<dbReference type="VEuPathDB" id="FungiDB:RhiirFUN_003082"/>
<sequence length="1173" mass="136281">METYEITFEEKTPLYYSSQEIFSEETEEDLDTSFDELSELEIFEFNEKNYINAQNALEQEVVEYSSDENEEEFGTYEDQEVPPPPVEDANEPVYGLNPAMYTNFSPCILVDYLDNKLQTCGQTKNVRNLCQLVGVWQIDENAVSEYQSKGIPLGVCMNHFNYDQKNHNAFIKQLRNPEQSEISRRRCLLCSKNFHFFSRGIGCKDHLWKMWGKYIQIPCVGLYTCNAVHECQGISQRIFDDVSTIRYICYNCYESYGGHLNRRPGSGKRKTTCEQHKLHKEDTSKSLKLLAQWLTYVADTETEEKKEIILASMLVPALKFLYTPSETPLKYEYYNPKDNTRYLNLDKFNNTNNIDDSIKFLIEILPKLPSYFFLKLLLNINRITDITQPKLDWTDDKWKEIGEKLGNEVWNSRKIVTDKKSEIQLPISLNAYYESFPNFLRGFFDGLIGEIFKKKLINLNKKRKQREKPLKQLDVEHITKCVTFFASLIISMAFPYLGVWFTQVMASMSRKSRLFFSFRQLLSTLHISGHTDSNERRIEKQRMDKVNPTERLIKGPNIWNLAVIDNIDFKEKSFTYGNIFDTTRKSSHTTLRMAFQMRMPIPLEERADDKKNITSPTGLFGMNDLMKDTWDKFDDIIDNLLNFQTSSEGQLLYNTDFDMAAIHQKILENVDHGCLADAPNIVILETGGIPNSDEGIFQSTEMYKQDFNLGPDDYLDVVADEAIFRRLIKQRKIWPKLRPILGQWHTSKDMCGVLIVLFSSYGIFDLAKVSGVKFLDKLDKIVDYRSTVRVLELIWCAVTISIRIYMKKTNLNKYNIMDSNSGANNILRIWYLYYKWASIFKAHRVGIRVGNYKLQKNALACFAGLFTSAGKSNYSSSVTQYLGMLAQYPKLEEKLECVSSVKIDNDEKRKGHYFAFDEALETFGVKFIKQNITGNVVDDNKLKLQVKAAQSERDRIGILLSEYLNDPCGSIGQRAVDTRKTAMWKLVNELLSAFEHSDDYNRYQNPLWSTTTPDQITADSIRRLENCFPDGILRIEEIFLQDVISIQKSNKVGRRKLGITRWKPDQNSKKNKNKMASSSNTENSISDQQVPTNLIPQVVIIDKDGPLIKKPRQARRETKPEEKSLLEPLVTCSEYPNDEQIEQVRELLGNEWDKDRIYQYISRHRRNKNNKHK</sequence>
<dbReference type="VEuPathDB" id="FungiDB:RhiirA1_402454"/>
<proteinExistence type="predicted"/>
<comment type="caution">
    <text evidence="2">The sequence shown here is derived from an EMBL/GenBank/DDBJ whole genome shotgun (WGS) entry which is preliminary data.</text>
</comment>
<dbReference type="Proteomes" id="UP000234323">
    <property type="component" value="Unassembled WGS sequence"/>
</dbReference>
<reference evidence="2 3" key="1">
    <citation type="submission" date="2015-10" db="EMBL/GenBank/DDBJ databases">
        <title>Genome analyses suggest a sexual origin of heterokaryosis in a supposedly ancient asexual fungus.</title>
        <authorList>
            <person name="Ropars J."/>
            <person name="Sedzielewska K."/>
            <person name="Noel J."/>
            <person name="Charron P."/>
            <person name="Farinelli L."/>
            <person name="Marton T."/>
            <person name="Kruger M."/>
            <person name="Pelin A."/>
            <person name="Brachmann A."/>
            <person name="Corradi N."/>
        </authorList>
    </citation>
    <scope>NUCLEOTIDE SEQUENCE [LARGE SCALE GENOMIC DNA]</scope>
    <source>
        <strain evidence="2 3">A4</strain>
    </source>
</reference>
<dbReference type="VEuPathDB" id="FungiDB:RhiirA1_542022"/>
<dbReference type="VEuPathDB" id="FungiDB:FUN_018614"/>
<keyword evidence="3" id="KW-1185">Reference proteome</keyword>
<evidence type="ECO:0000313" key="3">
    <source>
        <dbReference type="Proteomes" id="UP000234323"/>
    </source>
</evidence>
<dbReference type="EMBL" id="LLXI01004369">
    <property type="protein sequence ID" value="PKY60556.1"/>
    <property type="molecule type" value="Genomic_DNA"/>
</dbReference>
<organism evidence="2 3">
    <name type="scientific">Rhizophagus irregularis</name>
    <dbReference type="NCBI Taxonomy" id="588596"/>
    <lineage>
        <taxon>Eukaryota</taxon>
        <taxon>Fungi</taxon>
        <taxon>Fungi incertae sedis</taxon>
        <taxon>Mucoromycota</taxon>
        <taxon>Glomeromycotina</taxon>
        <taxon>Glomeromycetes</taxon>
        <taxon>Glomerales</taxon>
        <taxon>Glomeraceae</taxon>
        <taxon>Rhizophagus</taxon>
    </lineage>
</organism>
<protein>
    <submittedName>
        <fullName evidence="2">Uncharacterized protein</fullName>
    </submittedName>
</protein>
<feature type="region of interest" description="Disordered" evidence="1">
    <location>
        <begin position="1057"/>
        <end position="1089"/>
    </location>
</feature>
<dbReference type="VEuPathDB" id="FungiDB:FUN_018615"/>
<gene>
    <name evidence="2" type="ORF">RhiirA4_484389</name>
</gene>
<accession>A0A2I1HNV9</accession>
<name>A0A2I1HNV9_9GLOM</name>
<dbReference type="AlphaFoldDB" id="A0A2I1HNV9"/>
<evidence type="ECO:0000313" key="2">
    <source>
        <dbReference type="EMBL" id="PKY60556.1"/>
    </source>
</evidence>
<evidence type="ECO:0000256" key="1">
    <source>
        <dbReference type="SAM" id="MobiDB-lite"/>
    </source>
</evidence>